<evidence type="ECO:0000256" key="1">
    <source>
        <dbReference type="SAM" id="Phobius"/>
    </source>
</evidence>
<feature type="transmembrane region" description="Helical" evidence="1">
    <location>
        <begin position="6"/>
        <end position="26"/>
    </location>
</feature>
<dbReference type="AlphaFoldDB" id="A0AA86RDX3"/>
<keyword evidence="1" id="KW-0472">Membrane</keyword>
<evidence type="ECO:0000313" key="3">
    <source>
        <dbReference type="EMBL" id="CAL5982786.1"/>
    </source>
</evidence>
<organism evidence="2">
    <name type="scientific">Hexamita inflata</name>
    <dbReference type="NCBI Taxonomy" id="28002"/>
    <lineage>
        <taxon>Eukaryota</taxon>
        <taxon>Metamonada</taxon>
        <taxon>Diplomonadida</taxon>
        <taxon>Hexamitidae</taxon>
        <taxon>Hexamitinae</taxon>
        <taxon>Hexamita</taxon>
    </lineage>
</organism>
<keyword evidence="1" id="KW-1133">Transmembrane helix</keyword>
<dbReference type="Proteomes" id="UP001642409">
    <property type="component" value="Unassembled WGS sequence"/>
</dbReference>
<comment type="caution">
    <text evidence="2">The sequence shown here is derived from an EMBL/GenBank/DDBJ whole genome shotgun (WGS) entry which is preliminary data.</text>
</comment>
<keyword evidence="4" id="KW-1185">Reference proteome</keyword>
<protein>
    <submittedName>
        <fullName evidence="3">Hypothetical_protein</fullName>
    </submittedName>
</protein>
<reference evidence="2" key="1">
    <citation type="submission" date="2023-06" db="EMBL/GenBank/DDBJ databases">
        <authorList>
            <person name="Kurt Z."/>
        </authorList>
    </citation>
    <scope>NUCLEOTIDE SEQUENCE</scope>
</reference>
<proteinExistence type="predicted"/>
<evidence type="ECO:0000313" key="2">
    <source>
        <dbReference type="EMBL" id="CAI9976559.1"/>
    </source>
</evidence>
<reference evidence="3 4" key="2">
    <citation type="submission" date="2024-07" db="EMBL/GenBank/DDBJ databases">
        <authorList>
            <person name="Akdeniz Z."/>
        </authorList>
    </citation>
    <scope>NUCLEOTIDE SEQUENCE [LARGE SCALE GENOMIC DNA]</scope>
</reference>
<sequence>MQLLIIVRIVIFVSILVQFIVILLTLDLTLEIHFKFSQCTIKSSPTEFSQDLEQYQARCQQTITIAQHTGQTLKEQRVSKTIYSTLRTRLQQQVYILPTKRFSVKTDISDLSCKQDIKTKKIGQVHSACLGRPKSRVEIIYSVSITNLL</sequence>
<name>A0AA86RDX3_9EUKA</name>
<dbReference type="EMBL" id="CATOUU010001174">
    <property type="protein sequence ID" value="CAI9976559.1"/>
    <property type="molecule type" value="Genomic_DNA"/>
</dbReference>
<evidence type="ECO:0000313" key="4">
    <source>
        <dbReference type="Proteomes" id="UP001642409"/>
    </source>
</evidence>
<gene>
    <name evidence="2" type="ORF">HINF_LOCUS64204</name>
    <name evidence="3" type="ORF">HINF_LOCUS7304</name>
</gene>
<keyword evidence="1" id="KW-0812">Transmembrane</keyword>
<accession>A0AA86RDX3</accession>
<dbReference type="EMBL" id="CAXDID020000015">
    <property type="protein sequence ID" value="CAL5982786.1"/>
    <property type="molecule type" value="Genomic_DNA"/>
</dbReference>